<evidence type="ECO:0000259" key="2">
    <source>
        <dbReference type="Pfam" id="PF26053"/>
    </source>
</evidence>
<dbReference type="Pfam" id="PF01425">
    <property type="entry name" value="Amidase"/>
    <property type="match status" value="1"/>
</dbReference>
<comment type="caution">
    <text evidence="3">The sequence shown here is derived from an EMBL/GenBank/DDBJ whole genome shotgun (WGS) entry which is preliminary data.</text>
</comment>
<dbReference type="Pfam" id="PF26053">
    <property type="entry name" value="DUF8016"/>
    <property type="match status" value="1"/>
</dbReference>
<proteinExistence type="predicted"/>
<dbReference type="STRING" id="1573173.A0A162P8D3"/>
<gene>
    <name evidence="3" type="ORF">CI238_08391</name>
</gene>
<protein>
    <submittedName>
        <fullName evidence="3">Glutamyl-trna amidotransferase</fullName>
    </submittedName>
</protein>
<sequence>LRLTPTYFYLRNMRVLLLIAGAFLHYQHVGAHIFLQTGTTIQLNNIGYFVPPEPIGTIHNATINIPAELSLFPVTVVNSDTTSSSPEGIDGLLNHFSKIDDVFQDGFRQAVYVQHTNGGSSGGHAEFSHLGSSRIYWSHFTNASNSIIPDGPYFVSRSGLLYQAYRLYADLQGAFSETVIANAEGFHTVLPANIPGQSLAVAVPSRLYYRQTAEKPLAGLRLGVKDIYDVQGLKTSNGNRAWYHLYPSMNRTATVVQNLMDAGAVLVGKMKTSQFANGESATADWVDYHAPFNPRGDGYQDPSSSSAGPAAGIAAYEWLDIALGSDTGGSIRSPSQVQGIYGNRPSHDLVSLDGAMPLAPEFDTAGLLARDPSVWIQATKALYGHNMTFTSSYPTKILTIGFPGDDTSEFNTILQHFLTNLTEFLSASTTPFELTESWTRMNPDQPSLLSFINNTYEVLSAKEQARLVRDKFYADYAASNDGRLPHVNPAPLQRWALGDASSSAIMDDLKNKTRFMNWFNEKILYHDSQYCSNSLLIYVPRTPKETSRDTYMTAPQTPKAFSTSRISVMSGVPDIVVPIGQLAYFSSVTNHTEYLPVTVDLMAAKGCDGMLFSLVEDLYKVGLIKASQPGQSYVSGGKILS</sequence>
<evidence type="ECO:0000259" key="1">
    <source>
        <dbReference type="Pfam" id="PF01425"/>
    </source>
</evidence>
<dbReference type="PANTHER" id="PTHR46310">
    <property type="entry name" value="AMIDASE 1"/>
    <property type="match status" value="1"/>
</dbReference>
<dbReference type="PANTHER" id="PTHR46310:SF7">
    <property type="entry name" value="AMIDASE 1"/>
    <property type="match status" value="1"/>
</dbReference>
<dbReference type="GO" id="GO:0016740">
    <property type="term" value="F:transferase activity"/>
    <property type="evidence" value="ECO:0007669"/>
    <property type="project" value="UniProtKB-KW"/>
</dbReference>
<feature type="domain" description="Amidase" evidence="1">
    <location>
        <begin position="207"/>
        <end position="392"/>
    </location>
</feature>
<reference evidence="3 4" key="1">
    <citation type="submission" date="2015-06" db="EMBL/GenBank/DDBJ databases">
        <title>Survival trade-offs in plant roots during colonization by closely related pathogenic and mutualistic fungi.</title>
        <authorList>
            <person name="Hacquard S."/>
            <person name="Kracher B."/>
            <person name="Hiruma K."/>
            <person name="Weinman A."/>
            <person name="Muench P."/>
            <person name="Garrido Oter R."/>
            <person name="Ver Loren van Themaat E."/>
            <person name="Dallerey J.-F."/>
            <person name="Damm U."/>
            <person name="Henrissat B."/>
            <person name="Lespinet O."/>
            <person name="Thon M."/>
            <person name="Kemen E."/>
            <person name="McHardy A.C."/>
            <person name="Schulze-Lefert P."/>
            <person name="O'Connell R.J."/>
        </authorList>
    </citation>
    <scope>NUCLEOTIDE SEQUENCE [LARGE SCALE GENOMIC DNA]</scope>
    <source>
        <strain evidence="3 4">MAFF 238704</strain>
    </source>
</reference>
<keyword evidence="4" id="KW-1185">Reference proteome</keyword>
<dbReference type="InterPro" id="IPR036928">
    <property type="entry name" value="AS_sf"/>
</dbReference>
<dbReference type="InterPro" id="IPR058329">
    <property type="entry name" value="Arp1_N"/>
</dbReference>
<accession>A0A162P8D3</accession>
<dbReference type="AlphaFoldDB" id="A0A162P8D3"/>
<dbReference type="Gene3D" id="3.90.1300.10">
    <property type="entry name" value="Amidase signature (AS) domain"/>
    <property type="match status" value="1"/>
</dbReference>
<feature type="non-terminal residue" evidence="3">
    <location>
        <position position="1"/>
    </location>
</feature>
<dbReference type="SUPFAM" id="SSF75304">
    <property type="entry name" value="Amidase signature (AS) enzymes"/>
    <property type="match status" value="1"/>
</dbReference>
<feature type="domain" description="Scytalone dehydratase-like protein Arp1 N-terminal" evidence="2">
    <location>
        <begin position="64"/>
        <end position="168"/>
    </location>
</feature>
<dbReference type="Proteomes" id="UP000076584">
    <property type="component" value="Unassembled WGS sequence"/>
</dbReference>
<evidence type="ECO:0000313" key="4">
    <source>
        <dbReference type="Proteomes" id="UP000076584"/>
    </source>
</evidence>
<organism evidence="3 4">
    <name type="scientific">Colletotrichum incanum</name>
    <name type="common">Soybean anthracnose fungus</name>
    <dbReference type="NCBI Taxonomy" id="1573173"/>
    <lineage>
        <taxon>Eukaryota</taxon>
        <taxon>Fungi</taxon>
        <taxon>Dikarya</taxon>
        <taxon>Ascomycota</taxon>
        <taxon>Pezizomycotina</taxon>
        <taxon>Sordariomycetes</taxon>
        <taxon>Hypocreomycetidae</taxon>
        <taxon>Glomerellales</taxon>
        <taxon>Glomerellaceae</taxon>
        <taxon>Colletotrichum</taxon>
        <taxon>Colletotrichum spaethianum species complex</taxon>
    </lineage>
</organism>
<evidence type="ECO:0000313" key="3">
    <source>
        <dbReference type="EMBL" id="KZL86817.1"/>
    </source>
</evidence>
<name>A0A162P8D3_COLIC</name>
<dbReference type="InterPro" id="IPR023631">
    <property type="entry name" value="Amidase_dom"/>
</dbReference>
<dbReference type="EMBL" id="LFIW01000366">
    <property type="protein sequence ID" value="KZL86817.1"/>
    <property type="molecule type" value="Genomic_DNA"/>
</dbReference>
<keyword evidence="3" id="KW-0808">Transferase</keyword>